<dbReference type="Pfam" id="PF01464">
    <property type="entry name" value="SLT"/>
    <property type="match status" value="1"/>
</dbReference>
<evidence type="ECO:0000256" key="3">
    <source>
        <dbReference type="SAM" id="SignalP"/>
    </source>
</evidence>
<name>A0ABW2A889_9GAMM</name>
<protein>
    <submittedName>
        <fullName evidence="6">Transglycosylase SLT domain-containing protein</fullName>
    </submittedName>
</protein>
<dbReference type="InterPro" id="IPR023346">
    <property type="entry name" value="Lysozyme-like_dom_sf"/>
</dbReference>
<dbReference type="InterPro" id="IPR037061">
    <property type="entry name" value="Lytic_TGlycoase_superhlx_L_sf"/>
</dbReference>
<feature type="domain" description="Transglycosylase SLT" evidence="4">
    <location>
        <begin position="489"/>
        <end position="601"/>
    </location>
</feature>
<dbReference type="InterPro" id="IPR012289">
    <property type="entry name" value="Lytic_TGlycosylase_superhlx_L"/>
</dbReference>
<dbReference type="Gene3D" id="1.10.1240.20">
    <property type="entry name" value="Lytic transglycosylase, superhelical linker domain"/>
    <property type="match status" value="1"/>
</dbReference>
<dbReference type="InterPro" id="IPR000189">
    <property type="entry name" value="Transglyc_AS"/>
</dbReference>
<dbReference type="EMBL" id="JBHSWE010000001">
    <property type="protein sequence ID" value="MFC6673570.1"/>
    <property type="molecule type" value="Genomic_DNA"/>
</dbReference>
<dbReference type="CDD" id="cd13401">
    <property type="entry name" value="Slt70-like"/>
    <property type="match status" value="1"/>
</dbReference>
<accession>A0ABW2A889</accession>
<dbReference type="PANTHER" id="PTHR37423">
    <property type="entry name" value="SOLUBLE LYTIC MUREIN TRANSGLYCOSYLASE-RELATED"/>
    <property type="match status" value="1"/>
</dbReference>
<evidence type="ECO:0000259" key="5">
    <source>
        <dbReference type="Pfam" id="PF14718"/>
    </source>
</evidence>
<dbReference type="Proteomes" id="UP001596422">
    <property type="component" value="Unassembled WGS sequence"/>
</dbReference>
<sequence length="653" mass="74987">MKPLSLKLASLLLCSIPLVSTGTQAAVSDPFAQDRALYQQAGEALDAGDLKRFRTLKQNLHQYPLYPYLEFEQLDRNLAGASRAQVDEFLSRFGDTLLASRLQRRWLNELAQRRDWTALLQAAGKLEITGTHYRCLTLVARLNTGDRKGAFSEAADLWDVGESQPDACDPLFDSWIKAGQLSSDIAYSRFWKAIDSGNPSLARYVERYITRADHKAVTAKFWQVSAKPALLADSTTLKGANAGHGRIAAHGIRALARKDLEQAFSLWLRERERLEIGARTREELDRYFGVRLGKNFLPDLEKKLQRLDPDYRYPDVTEWRIRNALTRLDWHQVLDQIARLPEDLQQSDRWRYWRNVAAESLGAEPADRRLDDIEKLTAERSFYGFLAAETHDLPYDLNDEPARFSQADLQQLERSAAFQRMRELLNLKQEYPARSEWNHAQTRLNPKERHAAAHLVNQWGWHDQAIRGAISAQRWNDLSIRFPQPYRALFDQYADSRGINRTWALSIARQESAFQANVQSRAGARGLMQLMPRTASQTAKRYQVPYRSVSDLYSPTTNIALGTAYLAQMLERFDGNRVFATAAYNAGPHRISRWLEERGRLPLDIWVETIPFDETRNYVQNVLAFGVIYDVRADRATRMLTPKESSQLALYQH</sequence>
<evidence type="ECO:0000256" key="2">
    <source>
        <dbReference type="ARBA" id="ARBA00022729"/>
    </source>
</evidence>
<keyword evidence="7" id="KW-1185">Reference proteome</keyword>
<dbReference type="RefSeq" id="WP_379912053.1">
    <property type="nucleotide sequence ID" value="NZ_JBHSWE010000001.1"/>
</dbReference>
<dbReference type="SUPFAM" id="SSF48435">
    <property type="entry name" value="Bacterial muramidases"/>
    <property type="match status" value="1"/>
</dbReference>
<evidence type="ECO:0000313" key="6">
    <source>
        <dbReference type="EMBL" id="MFC6673570.1"/>
    </source>
</evidence>
<feature type="chain" id="PRO_5045653915" evidence="3">
    <location>
        <begin position="26"/>
        <end position="653"/>
    </location>
</feature>
<feature type="domain" description="Lytic transglycosylase superhelical linker" evidence="5">
    <location>
        <begin position="412"/>
        <end position="478"/>
    </location>
</feature>
<keyword evidence="2 3" id="KW-0732">Signal</keyword>
<evidence type="ECO:0000259" key="4">
    <source>
        <dbReference type="Pfam" id="PF01464"/>
    </source>
</evidence>
<dbReference type="Gene3D" id="1.10.530.10">
    <property type="match status" value="1"/>
</dbReference>
<gene>
    <name evidence="6" type="ORF">ACFQDL_28375</name>
</gene>
<dbReference type="PROSITE" id="PS00922">
    <property type="entry name" value="TRANSGLYCOSYLASE"/>
    <property type="match status" value="1"/>
</dbReference>
<feature type="signal peptide" evidence="3">
    <location>
        <begin position="1"/>
        <end position="25"/>
    </location>
</feature>
<comment type="caution">
    <text evidence="6">The sequence shown here is derived from an EMBL/GenBank/DDBJ whole genome shotgun (WGS) entry which is preliminary data.</text>
</comment>
<proteinExistence type="inferred from homology"/>
<dbReference type="InterPro" id="IPR008939">
    <property type="entry name" value="Lytic_TGlycosylase_superhlx_U"/>
</dbReference>
<organism evidence="6 7">
    <name type="scientific">Marinobacterium aestuariivivens</name>
    <dbReference type="NCBI Taxonomy" id="1698799"/>
    <lineage>
        <taxon>Bacteria</taxon>
        <taxon>Pseudomonadati</taxon>
        <taxon>Pseudomonadota</taxon>
        <taxon>Gammaproteobacteria</taxon>
        <taxon>Oceanospirillales</taxon>
        <taxon>Oceanospirillaceae</taxon>
        <taxon>Marinobacterium</taxon>
    </lineage>
</organism>
<reference evidence="7" key="1">
    <citation type="journal article" date="2019" name="Int. J. Syst. Evol. Microbiol.">
        <title>The Global Catalogue of Microorganisms (GCM) 10K type strain sequencing project: providing services to taxonomists for standard genome sequencing and annotation.</title>
        <authorList>
            <consortium name="The Broad Institute Genomics Platform"/>
            <consortium name="The Broad Institute Genome Sequencing Center for Infectious Disease"/>
            <person name="Wu L."/>
            <person name="Ma J."/>
        </authorList>
    </citation>
    <scope>NUCLEOTIDE SEQUENCE [LARGE SCALE GENOMIC DNA]</scope>
    <source>
        <strain evidence="7">NBRC 111756</strain>
    </source>
</reference>
<dbReference type="Pfam" id="PF14718">
    <property type="entry name" value="SLT_L"/>
    <property type="match status" value="1"/>
</dbReference>
<dbReference type="Gene3D" id="1.25.20.10">
    <property type="entry name" value="Bacterial muramidases"/>
    <property type="match status" value="1"/>
</dbReference>
<dbReference type="PANTHER" id="PTHR37423:SF5">
    <property type="entry name" value="SOLUBLE LYTIC MUREIN TRANSGLYCOSYLASE"/>
    <property type="match status" value="1"/>
</dbReference>
<evidence type="ECO:0000256" key="1">
    <source>
        <dbReference type="ARBA" id="ARBA00007734"/>
    </source>
</evidence>
<dbReference type="SUPFAM" id="SSF53955">
    <property type="entry name" value="Lysozyme-like"/>
    <property type="match status" value="1"/>
</dbReference>
<comment type="similarity">
    <text evidence="1">Belongs to the transglycosylase Slt family.</text>
</comment>
<evidence type="ECO:0000313" key="7">
    <source>
        <dbReference type="Proteomes" id="UP001596422"/>
    </source>
</evidence>
<dbReference type="InterPro" id="IPR008258">
    <property type="entry name" value="Transglycosylase_SLT_dom_1"/>
</dbReference>